<protein>
    <recommendedName>
        <fullName evidence="3">CopG family transcriptional regulator</fullName>
    </recommendedName>
</protein>
<dbReference type="EMBL" id="JAEEGC010000124">
    <property type="protein sequence ID" value="MBV7275462.1"/>
    <property type="molecule type" value="Genomic_DNA"/>
</dbReference>
<keyword evidence="2" id="KW-1185">Reference proteome</keyword>
<name>A0A949TRZ7_9CLOT</name>
<sequence length="58" mass="6699">MGEKFERINITLPPDVLAEFKKYGERKGVMISPFVAAKMKEFIAEEKAIEKLKNENKL</sequence>
<comment type="caution">
    <text evidence="1">The sequence shown here is derived from an EMBL/GenBank/DDBJ whole genome shotgun (WGS) entry which is preliminary data.</text>
</comment>
<proteinExistence type="predicted"/>
<dbReference type="AlphaFoldDB" id="A0A949TRZ7"/>
<evidence type="ECO:0000313" key="1">
    <source>
        <dbReference type="EMBL" id="MBV7275462.1"/>
    </source>
</evidence>
<dbReference type="RefSeq" id="WP_218322514.1">
    <property type="nucleotide sequence ID" value="NZ_JAEEGC010000124.1"/>
</dbReference>
<evidence type="ECO:0008006" key="3">
    <source>
        <dbReference type="Google" id="ProtNLM"/>
    </source>
</evidence>
<organism evidence="1 2">
    <name type="scientific">Clostridium thailandense</name>
    <dbReference type="NCBI Taxonomy" id="2794346"/>
    <lineage>
        <taxon>Bacteria</taxon>
        <taxon>Bacillati</taxon>
        <taxon>Bacillota</taxon>
        <taxon>Clostridia</taxon>
        <taxon>Eubacteriales</taxon>
        <taxon>Clostridiaceae</taxon>
        <taxon>Clostridium</taxon>
    </lineage>
</organism>
<gene>
    <name evidence="1" type="ORF">I6U48_21400</name>
</gene>
<dbReference type="Proteomes" id="UP000694308">
    <property type="component" value="Unassembled WGS sequence"/>
</dbReference>
<accession>A0A949TRZ7</accession>
<evidence type="ECO:0000313" key="2">
    <source>
        <dbReference type="Proteomes" id="UP000694308"/>
    </source>
</evidence>
<reference evidence="1" key="1">
    <citation type="submission" date="2020-12" db="EMBL/GenBank/DDBJ databases">
        <title>Clostridium thailandense sp. nov., a novel acetogenic bacterium isolated from peat land soil in Thailand.</title>
        <authorList>
            <person name="Chaikitkaew S."/>
            <person name="Birkeland N.K."/>
        </authorList>
    </citation>
    <scope>NUCLEOTIDE SEQUENCE</scope>
    <source>
        <strain evidence="1">PL3</strain>
    </source>
</reference>